<dbReference type="Proteomes" id="UP000015104">
    <property type="component" value="Unassembled WGS sequence"/>
</dbReference>
<proteinExistence type="predicted"/>
<organism evidence="1 2">
    <name type="scientific">Tetranychus urticae</name>
    <name type="common">Two-spotted spider mite</name>
    <dbReference type="NCBI Taxonomy" id="32264"/>
    <lineage>
        <taxon>Eukaryota</taxon>
        <taxon>Metazoa</taxon>
        <taxon>Ecdysozoa</taxon>
        <taxon>Arthropoda</taxon>
        <taxon>Chelicerata</taxon>
        <taxon>Arachnida</taxon>
        <taxon>Acari</taxon>
        <taxon>Acariformes</taxon>
        <taxon>Trombidiformes</taxon>
        <taxon>Prostigmata</taxon>
        <taxon>Eleutherengona</taxon>
        <taxon>Raphignathae</taxon>
        <taxon>Tetranychoidea</taxon>
        <taxon>Tetranychidae</taxon>
        <taxon>Tetranychus</taxon>
    </lineage>
</organism>
<evidence type="ECO:0000313" key="2">
    <source>
        <dbReference type="Proteomes" id="UP000015104"/>
    </source>
</evidence>
<dbReference type="HOGENOM" id="CLU_2099953_0_0_1"/>
<evidence type="ECO:0000313" key="1">
    <source>
        <dbReference type="EnsemblMetazoa" id="tetur09g03710.1"/>
    </source>
</evidence>
<name>T1KDP4_TETUR</name>
<dbReference type="EnsemblMetazoa" id="tetur09g03710.1">
    <property type="protein sequence ID" value="tetur09g03710.1"/>
    <property type="gene ID" value="tetur09g03710"/>
</dbReference>
<dbReference type="AlphaFoldDB" id="T1KDP4"/>
<sequence length="116" mass="13507">MARWEPRYGDDPNIRRYDLFITLDSANRDRMHFDIHMCDSCYDGMLNMVEEMIASSTKSSDLNLLQYHLRSESSECKKSINQLCFVDGNTIASFDAKEKANVYESIYEDRGHAVKH</sequence>
<keyword evidence="2" id="KW-1185">Reference proteome</keyword>
<reference evidence="1" key="2">
    <citation type="submission" date="2015-06" db="UniProtKB">
        <authorList>
            <consortium name="EnsemblMetazoa"/>
        </authorList>
    </citation>
    <scope>IDENTIFICATION</scope>
</reference>
<dbReference type="EMBL" id="CAEY01002025">
    <property type="status" value="NOT_ANNOTATED_CDS"/>
    <property type="molecule type" value="Genomic_DNA"/>
</dbReference>
<reference evidence="2" key="1">
    <citation type="submission" date="2011-08" db="EMBL/GenBank/DDBJ databases">
        <authorList>
            <person name="Rombauts S."/>
        </authorList>
    </citation>
    <scope>NUCLEOTIDE SEQUENCE</scope>
    <source>
        <strain evidence="2">London</strain>
    </source>
</reference>
<protein>
    <submittedName>
        <fullName evidence="1">Uncharacterized protein</fullName>
    </submittedName>
</protein>
<accession>T1KDP4</accession>